<dbReference type="GO" id="GO:0016491">
    <property type="term" value="F:oxidoreductase activity"/>
    <property type="evidence" value="ECO:0007669"/>
    <property type="project" value="UniProtKB-KW"/>
</dbReference>
<evidence type="ECO:0000313" key="5">
    <source>
        <dbReference type="EMBL" id="MFC3982579.1"/>
    </source>
</evidence>
<evidence type="ECO:0000256" key="2">
    <source>
        <dbReference type="ARBA" id="ARBA00023002"/>
    </source>
</evidence>
<dbReference type="InterPro" id="IPR036291">
    <property type="entry name" value="NAD(P)-bd_dom_sf"/>
</dbReference>
<name>A0ABV8F432_9ACTN</name>
<dbReference type="PANTHER" id="PTHR44196">
    <property type="entry name" value="DEHYDROGENASE/REDUCTASE SDR FAMILY MEMBER 7B"/>
    <property type="match status" value="1"/>
</dbReference>
<feature type="domain" description="Ketoreductase" evidence="4">
    <location>
        <begin position="7"/>
        <end position="191"/>
    </location>
</feature>
<dbReference type="PROSITE" id="PS00061">
    <property type="entry name" value="ADH_SHORT"/>
    <property type="match status" value="1"/>
</dbReference>
<dbReference type="Pfam" id="PF00106">
    <property type="entry name" value="adh_short"/>
    <property type="match status" value="1"/>
</dbReference>
<evidence type="ECO:0000256" key="1">
    <source>
        <dbReference type="ARBA" id="ARBA00006484"/>
    </source>
</evidence>
<evidence type="ECO:0000256" key="3">
    <source>
        <dbReference type="RuleBase" id="RU000363"/>
    </source>
</evidence>
<reference evidence="6" key="1">
    <citation type="journal article" date="2019" name="Int. J. Syst. Evol. Microbiol.">
        <title>The Global Catalogue of Microorganisms (GCM) 10K type strain sequencing project: providing services to taxonomists for standard genome sequencing and annotation.</title>
        <authorList>
            <consortium name="The Broad Institute Genomics Platform"/>
            <consortium name="The Broad Institute Genome Sequencing Center for Infectious Disease"/>
            <person name="Wu L."/>
            <person name="Ma J."/>
        </authorList>
    </citation>
    <scope>NUCLEOTIDE SEQUENCE [LARGE SCALE GENOMIC DNA]</scope>
    <source>
        <strain evidence="6">TBRC 7912</strain>
    </source>
</reference>
<gene>
    <name evidence="5" type="ORF">ACFOYY_20725</name>
</gene>
<dbReference type="EC" id="1.-.-.-" evidence="5"/>
<dbReference type="SMART" id="SM00822">
    <property type="entry name" value="PKS_KR"/>
    <property type="match status" value="1"/>
</dbReference>
<dbReference type="Proteomes" id="UP001595698">
    <property type="component" value="Unassembled WGS sequence"/>
</dbReference>
<keyword evidence="6" id="KW-1185">Reference proteome</keyword>
<dbReference type="PRINTS" id="PR00080">
    <property type="entry name" value="SDRFAMILY"/>
</dbReference>
<dbReference type="InterPro" id="IPR057326">
    <property type="entry name" value="KR_dom"/>
</dbReference>
<dbReference type="PRINTS" id="PR00081">
    <property type="entry name" value="GDHRDH"/>
</dbReference>
<protein>
    <submittedName>
        <fullName evidence="5">SDR family NAD(P)-dependent oxidoreductase</fullName>
        <ecNumber evidence="5">1.-.-.-</ecNumber>
    </submittedName>
</protein>
<dbReference type="InterPro" id="IPR020904">
    <property type="entry name" value="Sc_DH/Rdtase_CS"/>
</dbReference>
<sequence length="270" mass="29259">MDYYAHRVAVITGAGSGIGRALAVNLARRGTRLALSDQNAEAVAETARRCQRFGARVLTDTVDVTDRQAVLRHSAAVHEEFGRVDMVFCVAGVIHTGRLINSEFSDFDHVLNVNLLGVVNTAKTFLPLLISSGGGHVVTVSSAFGFFSAPCYTAYSASKFAVRGFSESLRQEMRLDGHPVSVTCVYPGGVRTPIMRNGRFAKGEDSAAVTKRFDTKVARMDASRAAAIILLGVRRRQAQVFVGADAKIAWILVRALGSAYQRLVLWVGRR</sequence>
<dbReference type="PANTHER" id="PTHR44196:SF1">
    <property type="entry name" value="DEHYDROGENASE_REDUCTASE SDR FAMILY MEMBER 7B"/>
    <property type="match status" value="1"/>
</dbReference>
<dbReference type="RefSeq" id="WP_386190909.1">
    <property type="nucleotide sequence ID" value="NZ_JBHSBC010000020.1"/>
</dbReference>
<dbReference type="InterPro" id="IPR002347">
    <property type="entry name" value="SDR_fam"/>
</dbReference>
<accession>A0ABV8F432</accession>
<dbReference type="SUPFAM" id="SSF51735">
    <property type="entry name" value="NAD(P)-binding Rossmann-fold domains"/>
    <property type="match status" value="1"/>
</dbReference>
<dbReference type="Gene3D" id="3.40.50.720">
    <property type="entry name" value="NAD(P)-binding Rossmann-like Domain"/>
    <property type="match status" value="1"/>
</dbReference>
<proteinExistence type="inferred from homology"/>
<keyword evidence="2 5" id="KW-0560">Oxidoreductase</keyword>
<evidence type="ECO:0000259" key="4">
    <source>
        <dbReference type="SMART" id="SM00822"/>
    </source>
</evidence>
<organism evidence="5 6">
    <name type="scientific">Streptosporangium jomthongense</name>
    <dbReference type="NCBI Taxonomy" id="1193683"/>
    <lineage>
        <taxon>Bacteria</taxon>
        <taxon>Bacillati</taxon>
        <taxon>Actinomycetota</taxon>
        <taxon>Actinomycetes</taxon>
        <taxon>Streptosporangiales</taxon>
        <taxon>Streptosporangiaceae</taxon>
        <taxon>Streptosporangium</taxon>
    </lineage>
</organism>
<dbReference type="EMBL" id="JBHSBC010000020">
    <property type="protein sequence ID" value="MFC3982579.1"/>
    <property type="molecule type" value="Genomic_DNA"/>
</dbReference>
<comment type="caution">
    <text evidence="5">The sequence shown here is derived from an EMBL/GenBank/DDBJ whole genome shotgun (WGS) entry which is preliminary data.</text>
</comment>
<comment type="similarity">
    <text evidence="1 3">Belongs to the short-chain dehydrogenases/reductases (SDR) family.</text>
</comment>
<evidence type="ECO:0000313" key="6">
    <source>
        <dbReference type="Proteomes" id="UP001595698"/>
    </source>
</evidence>